<keyword evidence="1" id="KW-0812">Transmembrane</keyword>
<dbReference type="InterPro" id="IPR012495">
    <property type="entry name" value="TadE-like_dom"/>
</dbReference>
<evidence type="ECO:0000313" key="4">
    <source>
        <dbReference type="Proteomes" id="UP000612808"/>
    </source>
</evidence>
<sequence>MKTKTLRARLRGDSGATTIEAIYAVVILLVLLGIVVAFGRATGASTMLTSAAHEAARAASLARSPGSARADAQRSATASVRQGHAACPRLHTAVDTSRFLPGGQVTVILTCHIRLADLPAARALPGTITASSTSPVDRFRGVSP</sequence>
<dbReference type="EMBL" id="BOMB01000034">
    <property type="protein sequence ID" value="GID14879.1"/>
    <property type="molecule type" value="Genomic_DNA"/>
</dbReference>
<evidence type="ECO:0000313" key="3">
    <source>
        <dbReference type="EMBL" id="GID14879.1"/>
    </source>
</evidence>
<proteinExistence type="predicted"/>
<keyword evidence="1" id="KW-1133">Transmembrane helix</keyword>
<feature type="domain" description="TadE-like" evidence="2">
    <location>
        <begin position="15"/>
        <end position="57"/>
    </location>
</feature>
<accession>A0A8J3NGH5</accession>
<feature type="transmembrane region" description="Helical" evidence="1">
    <location>
        <begin position="21"/>
        <end position="39"/>
    </location>
</feature>
<keyword evidence="1" id="KW-0472">Membrane</keyword>
<evidence type="ECO:0000256" key="1">
    <source>
        <dbReference type="SAM" id="Phobius"/>
    </source>
</evidence>
<organism evidence="3 4">
    <name type="scientific">Actinocatenispora rupis</name>
    <dbReference type="NCBI Taxonomy" id="519421"/>
    <lineage>
        <taxon>Bacteria</taxon>
        <taxon>Bacillati</taxon>
        <taxon>Actinomycetota</taxon>
        <taxon>Actinomycetes</taxon>
        <taxon>Micromonosporales</taxon>
        <taxon>Micromonosporaceae</taxon>
        <taxon>Actinocatenispora</taxon>
    </lineage>
</organism>
<dbReference type="RefSeq" id="WP_203662893.1">
    <property type="nucleotide sequence ID" value="NZ_BAAAZM010000012.1"/>
</dbReference>
<name>A0A8J3NGH5_9ACTN</name>
<dbReference type="Pfam" id="PF07811">
    <property type="entry name" value="TadE"/>
    <property type="match status" value="1"/>
</dbReference>
<dbReference type="AlphaFoldDB" id="A0A8J3NGH5"/>
<gene>
    <name evidence="3" type="ORF">Aru02nite_57680</name>
</gene>
<keyword evidence="4" id="KW-1185">Reference proteome</keyword>
<evidence type="ECO:0000259" key="2">
    <source>
        <dbReference type="Pfam" id="PF07811"/>
    </source>
</evidence>
<dbReference type="Proteomes" id="UP000612808">
    <property type="component" value="Unassembled WGS sequence"/>
</dbReference>
<protein>
    <recommendedName>
        <fullName evidence="2">TadE-like domain-containing protein</fullName>
    </recommendedName>
</protein>
<reference evidence="3" key="1">
    <citation type="submission" date="2021-01" db="EMBL/GenBank/DDBJ databases">
        <title>Whole genome shotgun sequence of Actinocatenispora rupis NBRC 107355.</title>
        <authorList>
            <person name="Komaki H."/>
            <person name="Tamura T."/>
        </authorList>
    </citation>
    <scope>NUCLEOTIDE SEQUENCE</scope>
    <source>
        <strain evidence="3">NBRC 107355</strain>
    </source>
</reference>
<comment type="caution">
    <text evidence="3">The sequence shown here is derived from an EMBL/GenBank/DDBJ whole genome shotgun (WGS) entry which is preliminary data.</text>
</comment>